<dbReference type="PANTHER" id="PTHR24373:SF275">
    <property type="entry name" value="TIR DOMAIN-CONTAINING PROTEIN"/>
    <property type="match status" value="1"/>
</dbReference>
<organism evidence="3">
    <name type="scientific">Hirondellea gigas</name>
    <dbReference type="NCBI Taxonomy" id="1518452"/>
    <lineage>
        <taxon>Eukaryota</taxon>
        <taxon>Metazoa</taxon>
        <taxon>Ecdysozoa</taxon>
        <taxon>Arthropoda</taxon>
        <taxon>Crustacea</taxon>
        <taxon>Multicrustacea</taxon>
        <taxon>Malacostraca</taxon>
        <taxon>Eumalacostraca</taxon>
        <taxon>Peracarida</taxon>
        <taxon>Amphipoda</taxon>
        <taxon>Amphilochidea</taxon>
        <taxon>Lysianassida</taxon>
        <taxon>Lysianassidira</taxon>
        <taxon>Lysianassoidea</taxon>
        <taxon>Lysianassidae</taxon>
        <taxon>Hirondellea</taxon>
    </lineage>
</organism>
<dbReference type="GO" id="GO:0004497">
    <property type="term" value="F:monooxygenase activity"/>
    <property type="evidence" value="ECO:0007669"/>
    <property type="project" value="UniProtKB-KW"/>
</dbReference>
<keyword evidence="3" id="KW-0503">Monooxygenase</keyword>
<dbReference type="InterPro" id="IPR050328">
    <property type="entry name" value="Dev_Immune_Receptor"/>
</dbReference>
<accession>A0A6A7G1T7</accession>
<keyword evidence="3" id="KW-0560">Oxidoreductase</keyword>
<protein>
    <submittedName>
        <fullName evidence="3">Oplophorus-luciferin 2-monooxygenase non-catalytic subunit-like</fullName>
    </submittedName>
</protein>
<dbReference type="PANTHER" id="PTHR24373">
    <property type="entry name" value="SLIT RELATED LEUCINE-RICH REPEAT NEURONAL PROTEIN"/>
    <property type="match status" value="1"/>
</dbReference>
<evidence type="ECO:0000313" key="3">
    <source>
        <dbReference type="EMBL" id="LAC24272.1"/>
    </source>
</evidence>
<dbReference type="EMBL" id="IACT01005105">
    <property type="protein sequence ID" value="LAC24272.1"/>
    <property type="molecule type" value="mRNA"/>
</dbReference>
<feature type="chain" id="PRO_5025507212" evidence="2">
    <location>
        <begin position="21"/>
        <end position="376"/>
    </location>
</feature>
<dbReference type="Gene3D" id="3.80.10.10">
    <property type="entry name" value="Ribonuclease Inhibitor"/>
    <property type="match status" value="1"/>
</dbReference>
<proteinExistence type="evidence at transcript level"/>
<evidence type="ECO:0000256" key="1">
    <source>
        <dbReference type="ARBA" id="ARBA00022729"/>
    </source>
</evidence>
<evidence type="ECO:0000256" key="2">
    <source>
        <dbReference type="SAM" id="SignalP"/>
    </source>
</evidence>
<reference evidence="3" key="1">
    <citation type="submission" date="2017-11" db="EMBL/GenBank/DDBJ databases">
        <title>The sensing device of the deep-sea amphipod.</title>
        <authorList>
            <person name="Kobayashi H."/>
            <person name="Nagahama T."/>
            <person name="Arai W."/>
            <person name="Sasagawa Y."/>
            <person name="Umeda M."/>
            <person name="Hayashi T."/>
            <person name="Nikaido I."/>
            <person name="Watanabe H."/>
            <person name="Oguri K."/>
            <person name="Kitazato H."/>
            <person name="Fujioka K."/>
            <person name="Kido Y."/>
            <person name="Takami H."/>
        </authorList>
    </citation>
    <scope>NUCLEOTIDE SEQUENCE</scope>
    <source>
        <tissue evidence="3">Whole body</tissue>
    </source>
</reference>
<dbReference type="InterPro" id="IPR032675">
    <property type="entry name" value="LRR_dom_sf"/>
</dbReference>
<dbReference type="AlphaFoldDB" id="A0A6A7G1T7"/>
<sequence>MNHFLLVTCLLHVSFLSVSGKVAHSGIHDQIDHKDGKIKIIYSAEKDVFWPCPDPKAFLPCICTAESTARIPIMDMDCSDVKNQDELINAFNTSMSYDQYRTLTIQPKVASKELTFLNSESFGTCSFKAVHISGTEIIKIEDGTFDHSHDSLMILDLQFNSISIFPFESIANYLVLTELLLNSNKITIVEQIESKFLEVLNLNTNPGISFGSGLFVAAPVLITLDLGNCDLQNLTTNLFKDLHSLENLNLERNNIGVLEESSVVTPGATLLALRLNDNPITDIKRGGIKGMSPDGQLFIQNALIKELTEEVWEPVARILKQEAIKMSGNPLRCGCDLEWMFLKSETYYTRLESTTTCSDGYLVYDINPDVFDVHCN</sequence>
<name>A0A6A7G1T7_9CRUS</name>
<keyword evidence="1 2" id="KW-0732">Signal</keyword>
<dbReference type="SUPFAM" id="SSF52058">
    <property type="entry name" value="L domain-like"/>
    <property type="match status" value="1"/>
</dbReference>
<feature type="signal peptide" evidence="2">
    <location>
        <begin position="1"/>
        <end position="20"/>
    </location>
</feature>